<sequence>MNLQEILTEILEKYPHPLTPDNIISKINTLLKEFFRTIYKPIVTTSYDLLADNPYYPITYSPSKVIDIVVNGVEYDSLNIKGKASTNWYWFTDDDCIAIYPTPKEDALGGLVVFRYKEPTILSSSNLGAIPDFDHDFHMLIVYRICKQLAENYKEYDIANGFVTQINSLMDDFNKGKQEPDYRQVQDVYGGCMLL</sequence>
<dbReference type="EMBL" id="JARLKY010000088">
    <property type="protein sequence ID" value="MEC0231180.1"/>
    <property type="molecule type" value="Genomic_DNA"/>
</dbReference>
<dbReference type="Proteomes" id="UP001338137">
    <property type="component" value="Unassembled WGS sequence"/>
</dbReference>
<dbReference type="Pfam" id="PF24175">
    <property type="entry name" value="SU10_adaptor"/>
    <property type="match status" value="1"/>
</dbReference>
<name>A0ABU6GB31_9BACL</name>
<keyword evidence="2" id="KW-1185">Reference proteome</keyword>
<dbReference type="RefSeq" id="WP_326075126.1">
    <property type="nucleotide sequence ID" value="NZ_JARLKY010000088.1"/>
</dbReference>
<dbReference type="InterPro" id="IPR056209">
    <property type="entry name" value="SU10_adaptor"/>
</dbReference>
<organism evidence="1 2">
    <name type="scientific">Paenibacillus alba</name>
    <dbReference type="NCBI Taxonomy" id="1197127"/>
    <lineage>
        <taxon>Bacteria</taxon>
        <taxon>Bacillati</taxon>
        <taxon>Bacillota</taxon>
        <taxon>Bacilli</taxon>
        <taxon>Bacillales</taxon>
        <taxon>Paenibacillaceae</taxon>
        <taxon>Paenibacillus</taxon>
    </lineage>
</organism>
<accession>A0ABU6GB31</accession>
<evidence type="ECO:0008006" key="3">
    <source>
        <dbReference type="Google" id="ProtNLM"/>
    </source>
</evidence>
<comment type="caution">
    <text evidence="1">The sequence shown here is derived from an EMBL/GenBank/DDBJ whole genome shotgun (WGS) entry which is preliminary data.</text>
</comment>
<protein>
    <recommendedName>
        <fullName evidence="3">Phage protein</fullName>
    </recommendedName>
</protein>
<evidence type="ECO:0000313" key="1">
    <source>
        <dbReference type="EMBL" id="MEC0231180.1"/>
    </source>
</evidence>
<evidence type="ECO:0000313" key="2">
    <source>
        <dbReference type="Proteomes" id="UP001338137"/>
    </source>
</evidence>
<proteinExistence type="predicted"/>
<gene>
    <name evidence="1" type="ORF">P4I72_29195</name>
</gene>
<reference evidence="1 2" key="1">
    <citation type="submission" date="2023-03" db="EMBL/GenBank/DDBJ databases">
        <title>Bacillus Genome Sequencing.</title>
        <authorList>
            <person name="Dunlap C."/>
        </authorList>
    </citation>
    <scope>NUCLEOTIDE SEQUENCE [LARGE SCALE GENOMIC DNA]</scope>
    <source>
        <strain evidence="1 2">BD-533</strain>
    </source>
</reference>